<dbReference type="InterPro" id="IPR003399">
    <property type="entry name" value="Mce/MlaD"/>
</dbReference>
<protein>
    <recommendedName>
        <fullName evidence="2">Mce/MlaD domain-containing protein</fullName>
    </recommendedName>
</protein>
<evidence type="ECO:0000259" key="2">
    <source>
        <dbReference type="Pfam" id="PF02470"/>
    </source>
</evidence>
<dbReference type="EMBL" id="BART01011822">
    <property type="protein sequence ID" value="GAG89043.1"/>
    <property type="molecule type" value="Genomic_DNA"/>
</dbReference>
<dbReference type="Pfam" id="PF02470">
    <property type="entry name" value="MlaD"/>
    <property type="match status" value="1"/>
</dbReference>
<comment type="caution">
    <text evidence="3">The sequence shown here is derived from an EMBL/GenBank/DDBJ whole genome shotgun (WGS) entry which is preliminary data.</text>
</comment>
<dbReference type="AlphaFoldDB" id="X1BXX8"/>
<proteinExistence type="predicted"/>
<gene>
    <name evidence="3" type="ORF">S01H4_24975</name>
</gene>
<dbReference type="PANTHER" id="PTHR36698:SF3">
    <property type="entry name" value="ABC-TYPE TRANSPORT AUXILIARY LIPOPROTEIN COMPONENT DOMAIN-CONTAINING PROTEIN"/>
    <property type="match status" value="1"/>
</dbReference>
<keyword evidence="1" id="KW-0812">Transmembrane</keyword>
<name>X1BXX8_9ZZZZ</name>
<accession>X1BXX8</accession>
<keyword evidence="1" id="KW-0472">Membrane</keyword>
<evidence type="ECO:0000313" key="3">
    <source>
        <dbReference type="EMBL" id="GAG89043.1"/>
    </source>
</evidence>
<feature type="domain" description="Mce/MlaD" evidence="2">
    <location>
        <begin position="38"/>
        <end position="88"/>
    </location>
</feature>
<evidence type="ECO:0000256" key="1">
    <source>
        <dbReference type="SAM" id="Phobius"/>
    </source>
</evidence>
<keyword evidence="1" id="KW-1133">Transmembrane helix</keyword>
<sequence>MKSKINPTILGAFFLGAIAIAFVIIYFMLPRPEVDTSNTYVIYLPGTLKGVHVGSSVTYRGIKIGEVSRIHLQVNPNTQKISIPVYIQLYRAAERSGVRQRRRTQKKHDCML</sequence>
<dbReference type="PANTHER" id="PTHR36698">
    <property type="entry name" value="BLL5892 PROTEIN"/>
    <property type="match status" value="1"/>
</dbReference>
<reference evidence="3" key="1">
    <citation type="journal article" date="2014" name="Front. Microbiol.">
        <title>High frequency of phylogenetically diverse reductive dehalogenase-homologous genes in deep subseafloor sedimentary metagenomes.</title>
        <authorList>
            <person name="Kawai M."/>
            <person name="Futagami T."/>
            <person name="Toyoda A."/>
            <person name="Takaki Y."/>
            <person name="Nishi S."/>
            <person name="Hori S."/>
            <person name="Arai W."/>
            <person name="Tsubouchi T."/>
            <person name="Morono Y."/>
            <person name="Uchiyama I."/>
            <person name="Ito T."/>
            <person name="Fujiyama A."/>
            <person name="Inagaki F."/>
            <person name="Takami H."/>
        </authorList>
    </citation>
    <scope>NUCLEOTIDE SEQUENCE</scope>
    <source>
        <strain evidence="3">Expedition CK06-06</strain>
    </source>
</reference>
<feature type="non-terminal residue" evidence="3">
    <location>
        <position position="112"/>
    </location>
</feature>
<feature type="transmembrane region" description="Helical" evidence="1">
    <location>
        <begin position="9"/>
        <end position="29"/>
    </location>
</feature>
<organism evidence="3">
    <name type="scientific">marine sediment metagenome</name>
    <dbReference type="NCBI Taxonomy" id="412755"/>
    <lineage>
        <taxon>unclassified sequences</taxon>
        <taxon>metagenomes</taxon>
        <taxon>ecological metagenomes</taxon>
    </lineage>
</organism>